<evidence type="ECO:0000313" key="4">
    <source>
        <dbReference type="Proteomes" id="UP000482634"/>
    </source>
</evidence>
<accession>A0A6M0D0J8</accession>
<dbReference type="EMBL" id="JAAHBU010000011">
    <property type="protein sequence ID" value="NER62790.1"/>
    <property type="molecule type" value="Genomic_DNA"/>
</dbReference>
<protein>
    <submittedName>
        <fullName evidence="2">Uncharacterized protein</fullName>
    </submittedName>
</protein>
<name>A0A6B3NRB0_9PSED</name>
<comment type="caution">
    <text evidence="2">The sequence shown here is derived from an EMBL/GenBank/DDBJ whole genome shotgun (WGS) entry which is preliminary data.</text>
</comment>
<accession>A0A6B3NRB0</accession>
<dbReference type="RefSeq" id="WP_163940543.1">
    <property type="nucleotide sequence ID" value="NZ_JAAHBU010000011.1"/>
</dbReference>
<organism evidence="2 4">
    <name type="scientific">Pseudomonas brassicae</name>
    <dbReference type="NCBI Taxonomy" id="2708063"/>
    <lineage>
        <taxon>Bacteria</taxon>
        <taxon>Pseudomonadati</taxon>
        <taxon>Pseudomonadota</taxon>
        <taxon>Gammaproteobacteria</taxon>
        <taxon>Pseudomonadales</taxon>
        <taxon>Pseudomonadaceae</taxon>
        <taxon>Pseudomonas</taxon>
    </lineage>
</organism>
<sequence>MHLKLSRLNHSIKATHFRAYDTELDDIRSILMDACRLLEHHVIFVVSGFGQDRWPVDTGTDLPVFLEQLPHVLKAVKNSEAIDIDFYEQGVERLIRLTPCDTGDHYFLHCTGRLDWVPNPSCSSMDRDRLLEMLCALSDDFMVLITALSPCIAAHPWVARWKEVSSTPRP</sequence>
<reference evidence="3 4" key="1">
    <citation type="submission" date="2020-02" db="EMBL/GenBank/DDBJ databases">
        <title>Broccoli isolated Pseudomonas sp.</title>
        <authorList>
            <person name="Fujikawa T."/>
            <person name="Sawada H."/>
        </authorList>
    </citation>
    <scope>NUCLEOTIDE SEQUENCE [LARGE SCALE GENOMIC DNA]</scope>
    <source>
        <strain evidence="2 4">MAFF212427</strain>
        <strain evidence="1 3">MAFF212428</strain>
    </source>
</reference>
<evidence type="ECO:0000313" key="2">
    <source>
        <dbReference type="EMBL" id="NER62790.1"/>
    </source>
</evidence>
<dbReference type="AlphaFoldDB" id="A0A6B3NRB0"/>
<dbReference type="EMBL" id="JAAHBV010000343">
    <property type="protein sequence ID" value="NER61077.1"/>
    <property type="molecule type" value="Genomic_DNA"/>
</dbReference>
<dbReference type="Proteomes" id="UP000482634">
    <property type="component" value="Unassembled WGS sequence"/>
</dbReference>
<gene>
    <name evidence="1" type="ORF">G3435_16055</name>
    <name evidence="2" type="ORF">G3436_01315</name>
</gene>
<proteinExistence type="predicted"/>
<dbReference type="Proteomes" id="UP000480410">
    <property type="component" value="Unassembled WGS sequence"/>
</dbReference>
<evidence type="ECO:0000313" key="1">
    <source>
        <dbReference type="EMBL" id="NER61077.1"/>
    </source>
</evidence>
<keyword evidence="4" id="KW-1185">Reference proteome</keyword>
<evidence type="ECO:0000313" key="3">
    <source>
        <dbReference type="Proteomes" id="UP000480410"/>
    </source>
</evidence>